<reference evidence="1" key="1">
    <citation type="submission" date="2022-04" db="EMBL/GenBank/DDBJ databases">
        <title>Chromosome-scale genome assembly of Holotrichia oblita Faldermann.</title>
        <authorList>
            <person name="Rongchong L."/>
        </authorList>
    </citation>
    <scope>NUCLEOTIDE SEQUENCE</scope>
    <source>
        <strain evidence="1">81SQS9</strain>
    </source>
</reference>
<dbReference type="Proteomes" id="UP001056778">
    <property type="component" value="Chromosome 6"/>
</dbReference>
<comment type="caution">
    <text evidence="1">The sequence shown here is derived from an EMBL/GenBank/DDBJ whole genome shotgun (WGS) entry which is preliminary data.</text>
</comment>
<evidence type="ECO:0000313" key="2">
    <source>
        <dbReference type="Proteomes" id="UP001056778"/>
    </source>
</evidence>
<protein>
    <submittedName>
        <fullName evidence="1">Sodium:neurotransmitter symporter family</fullName>
    </submittedName>
</protein>
<gene>
    <name evidence="1" type="ORF">MML48_6g00021826</name>
</gene>
<evidence type="ECO:0000313" key="1">
    <source>
        <dbReference type="EMBL" id="KAI4459019.1"/>
    </source>
</evidence>
<dbReference type="EMBL" id="CM043020">
    <property type="protein sequence ID" value="KAI4459019.1"/>
    <property type="molecule type" value="Genomic_DNA"/>
</dbReference>
<accession>A0ACB9SWT8</accession>
<keyword evidence="2" id="KW-1185">Reference proteome</keyword>
<proteinExistence type="predicted"/>
<sequence>MLLILGCAAPDGKGSFLDLLLVGTSNITNISSWTNTLNDAITLFGLGRAFHVVSGSHMANKSPAGLLSIIIVITHSLLTYACSILAIVCINKIAHYTKTDADNLSQISWGTADNIYFYVLPQGLGFMGIPQLWSCVYFGLCILLNLNQQITHLIMMEKALSDIYPNLSRYTKYVLTFFCIFTCIDLFGILRAEERFGPPERQERHLRRLFNPRKETKSKRRMQICQHPCLINNQMMKLIVASETAFREQCEEKLMEDYISDED</sequence>
<organism evidence="1 2">
    <name type="scientific">Holotrichia oblita</name>
    <name type="common">Chafer beetle</name>
    <dbReference type="NCBI Taxonomy" id="644536"/>
    <lineage>
        <taxon>Eukaryota</taxon>
        <taxon>Metazoa</taxon>
        <taxon>Ecdysozoa</taxon>
        <taxon>Arthropoda</taxon>
        <taxon>Hexapoda</taxon>
        <taxon>Insecta</taxon>
        <taxon>Pterygota</taxon>
        <taxon>Neoptera</taxon>
        <taxon>Endopterygota</taxon>
        <taxon>Coleoptera</taxon>
        <taxon>Polyphaga</taxon>
        <taxon>Scarabaeiformia</taxon>
        <taxon>Scarabaeidae</taxon>
        <taxon>Melolonthinae</taxon>
        <taxon>Holotrichia</taxon>
    </lineage>
</organism>
<name>A0ACB9SWT8_HOLOL</name>